<evidence type="ECO:0000313" key="2">
    <source>
        <dbReference type="Proteomes" id="UP000284562"/>
    </source>
</evidence>
<proteinExistence type="predicted"/>
<dbReference type="EMBL" id="QRNN01000007">
    <property type="protein sequence ID" value="RHK49749.1"/>
    <property type="molecule type" value="Genomic_DNA"/>
</dbReference>
<reference evidence="1 2" key="1">
    <citation type="submission" date="2018-08" db="EMBL/GenBank/DDBJ databases">
        <title>A genome reference for cultivated species of the human gut microbiota.</title>
        <authorList>
            <person name="Zou Y."/>
            <person name="Xue W."/>
            <person name="Luo G."/>
        </authorList>
    </citation>
    <scope>NUCLEOTIDE SEQUENCE [LARGE SCALE GENOMIC DNA]</scope>
    <source>
        <strain evidence="1 2">AF43-2</strain>
    </source>
</reference>
<evidence type="ECO:0000313" key="1">
    <source>
        <dbReference type="EMBL" id="RHK49749.1"/>
    </source>
</evidence>
<dbReference type="AlphaFoldDB" id="A0AA92V823"/>
<dbReference type="Proteomes" id="UP000284562">
    <property type="component" value="Unassembled WGS sequence"/>
</dbReference>
<organism evidence="1 2">
    <name type="scientific">Segatella copri</name>
    <dbReference type="NCBI Taxonomy" id="165179"/>
    <lineage>
        <taxon>Bacteria</taxon>
        <taxon>Pseudomonadati</taxon>
        <taxon>Bacteroidota</taxon>
        <taxon>Bacteroidia</taxon>
        <taxon>Bacteroidales</taxon>
        <taxon>Prevotellaceae</taxon>
        <taxon>Segatella</taxon>
    </lineage>
</organism>
<name>A0AA92V823_9BACT</name>
<accession>A0AA92V823</accession>
<sequence>MLLRAACEEHVCDVPSLPVAVFLGVLEYVETPHGEIVKPRQKQLPQKLCKLDAQHNAIGIAVNDLVDESKQLAVLDIQPVLSLEQIMLNILEIMMYIHGQAIECVLLWRGIDILFDNLVEEMRATTLGTSWTVERNLGSQFILTGVHGCMLNDMIANRQLIDYAMLGFFNWLGLIV</sequence>
<comment type="caution">
    <text evidence="1">The sequence shown here is derived from an EMBL/GenBank/DDBJ whole genome shotgun (WGS) entry which is preliminary data.</text>
</comment>
<protein>
    <submittedName>
        <fullName evidence="1">Uncharacterized protein</fullName>
    </submittedName>
</protein>
<gene>
    <name evidence="1" type="ORF">DW064_03195</name>
</gene>